<evidence type="ECO:0000313" key="10">
    <source>
        <dbReference type="Proteomes" id="UP001314263"/>
    </source>
</evidence>
<dbReference type="Gene3D" id="3.40.190.10">
    <property type="entry name" value="Periplasmic binding protein-like II"/>
    <property type="match status" value="4"/>
</dbReference>
<dbReference type="InterPro" id="IPR017441">
    <property type="entry name" value="Protein_kinase_ATP_BS"/>
</dbReference>
<comment type="caution">
    <text evidence="9">The sequence shown here is derived from an EMBL/GenBank/DDBJ whole genome shotgun (WGS) entry which is preliminary data.</text>
</comment>
<dbReference type="InterPro" id="IPR024370">
    <property type="entry name" value="PBP_domain"/>
</dbReference>
<dbReference type="SMART" id="SM00220">
    <property type="entry name" value="S_TKc"/>
    <property type="match status" value="1"/>
</dbReference>
<evidence type="ECO:0000256" key="4">
    <source>
        <dbReference type="ARBA" id="ARBA00022840"/>
    </source>
</evidence>
<feature type="binding site" evidence="5">
    <location>
        <position position="1240"/>
    </location>
    <ligand>
        <name>ATP</name>
        <dbReference type="ChEBI" id="CHEBI:30616"/>
    </ligand>
</feature>
<keyword evidence="3" id="KW-0418">Kinase</keyword>
<organism evidence="9 10">
    <name type="scientific">Coccomyxa viridis</name>
    <dbReference type="NCBI Taxonomy" id="1274662"/>
    <lineage>
        <taxon>Eukaryota</taxon>
        <taxon>Viridiplantae</taxon>
        <taxon>Chlorophyta</taxon>
        <taxon>core chlorophytes</taxon>
        <taxon>Trebouxiophyceae</taxon>
        <taxon>Trebouxiophyceae incertae sedis</taxon>
        <taxon>Coccomyxaceae</taxon>
        <taxon>Coccomyxa</taxon>
    </lineage>
</organism>
<keyword evidence="10" id="KW-1185">Reference proteome</keyword>
<keyword evidence="6" id="KW-0812">Transmembrane</keyword>
<dbReference type="SUPFAM" id="SSF56112">
    <property type="entry name" value="Protein kinase-like (PK-like)"/>
    <property type="match status" value="1"/>
</dbReference>
<keyword evidence="1" id="KW-0808">Transferase</keyword>
<evidence type="ECO:0000256" key="3">
    <source>
        <dbReference type="ARBA" id="ARBA00022777"/>
    </source>
</evidence>
<dbReference type="Gene3D" id="3.30.200.20">
    <property type="entry name" value="Phosphorylase Kinase, domain 1"/>
    <property type="match status" value="1"/>
</dbReference>
<evidence type="ECO:0000313" key="9">
    <source>
        <dbReference type="EMBL" id="CAK0786624.1"/>
    </source>
</evidence>
<gene>
    <name evidence="9" type="ORF">CVIRNUC_009838</name>
</gene>
<evidence type="ECO:0000256" key="7">
    <source>
        <dbReference type="SAM" id="SignalP"/>
    </source>
</evidence>
<protein>
    <recommendedName>
        <fullName evidence="8">Protein kinase domain-containing protein</fullName>
    </recommendedName>
</protein>
<dbReference type="Proteomes" id="UP001314263">
    <property type="component" value="Unassembled WGS sequence"/>
</dbReference>
<sequence>MSRRETCSTAVLLYLLWAGVLAVDPHDPDEVAPVEIMLCGAISVDALFSSSRQLRTTLSTGWGKGVANFTTSADGVLNFVNGTCDAIVNVGPLSESQVAPLVRDLNRTIMQIPFAVGSGKLVHSWQRWQGDGQKLYMTPDVLADIYQCNITWLDDPRIKAINPKLSLAHVPIVPVAARGSADASIIRRHLAALAPAWRLGTDHARALPACVRPNATYADFLRNDTFYIQIARHATQMWALPGLVVMREQNTSSSTDSTQLSLPSGSALAEWASFSPVGRTAGYNARTEREMLKWDYLVFFVFDQDSFSRGYPIGRQIRQLGKLLLSDYIQSQLPAFSFQPLSSLHLPPQTISGYLEDVQSVKCKCTPEMPYTVGRMSEQMIIRGQPNFNPLMQSALKGYKNSAVAWLPNMEYANTVDTFRYPKKTADMLVMDDAVMADVLLAKQRVGVSLVQVPFAMDAVVIAHSLPGVKSDELCMDAQTISDILQCRITAWDHPNITRLNPSVRLPQQPINVTIDSANLAIAHALGKFLSALAPSWQLGSDYLVQWPSCVHQELSLYGKLSQSHPFETNYTFGFQQLTAYDQDLPGNSIKVVNAHGSCLSPLNITARSLTAVNISAVTPQQWQNFTWATSKAPDVYPLGMMGFMIWDANSTDIGYEEGLMLKNITSRLLSQAVQDSMPDVGLVPTYQNCSVQIEQTSVQETPGADAAEPPGIPFNYTVTGCSSANGYNSFEAILWRDYESQQGRPFLLDTMYSSDTEAVAAFLNSSPDRGQDCDFALVWEPVPAEAMAKASRRVLHIPIGFAPLPIIHNFEGIADKELHLDAHALAGLYSCKIRSFDGYIQLINPNLTLPKGNITVVAMPKSGSSSQHLINYIKQDPLWDDSLQIAAEWPSCIWTTKVKPHSGRVSQLMLENPNSLLGFQPIGHFLTIQILTEIGAAQNQSQNSFEVANPLAAVWNSVLNGLWKMNSSLPVERSAMIQNAQGAYLGVHPVPDLDFPWEKEQLPGDFRSSAWAAVRDPVDNEAKNAYPIGQMMWVVADEDIGRKGPVHAKRMKSFLRYVETGRARMDFQQLDESSGAVKYQKALSIVDSVVPLPKDLMSWALQGIRNLSYDPLPPLPSAAPAPAPSLSRLGRAKVEASSAAAGPTVHVHVAIGMAVTAALVLGLVVAALLIWRRERLSARSAMRGPLSAGLTLRGSGSVPSGSLNLTLELDGKGEPLLLGQGSSAKVYKGRWNGMLVAVKVLHTSVGEVMADFQRECAILERLRHSHVIMYLGMASNAEGQVMMVMEYMQGGDLGTALARDTSSPRRLGWYSRGRHIALGIARGLMYLHAQKVISFDVKPANVLLDRSMKHAKLADVGLAKVLERSLTMTVMRGTLDYMAPEVFRAYSEDDEGATEAPKKQPVTQAVDIYSFGLVLWQLLTGEHPDKTQGSLRRPRVPEECPAEIAQLYQACLSELPAQRPKAADLVRVIACAESAADAGGEGARSASLAGRSSLRWLSRQRQQ</sequence>
<keyword evidence="6" id="KW-0472">Membrane</keyword>
<dbReference type="Gene3D" id="1.10.510.10">
    <property type="entry name" value="Transferase(Phosphotransferase) domain 1"/>
    <property type="match status" value="1"/>
</dbReference>
<evidence type="ECO:0000256" key="6">
    <source>
        <dbReference type="SAM" id="Phobius"/>
    </source>
</evidence>
<dbReference type="InterPro" id="IPR051681">
    <property type="entry name" value="Ser/Thr_Kinases-Pseudokinases"/>
</dbReference>
<feature type="chain" id="PRO_5043662307" description="Protein kinase domain-containing protein" evidence="7">
    <location>
        <begin position="23"/>
        <end position="1504"/>
    </location>
</feature>
<reference evidence="9 10" key="1">
    <citation type="submission" date="2023-10" db="EMBL/GenBank/DDBJ databases">
        <authorList>
            <person name="Maclean D."/>
            <person name="Macfadyen A."/>
        </authorList>
    </citation>
    <scope>NUCLEOTIDE SEQUENCE [LARGE SCALE GENOMIC DNA]</scope>
</reference>
<keyword evidence="6" id="KW-1133">Transmembrane helix</keyword>
<evidence type="ECO:0000259" key="8">
    <source>
        <dbReference type="PROSITE" id="PS50011"/>
    </source>
</evidence>
<evidence type="ECO:0000256" key="1">
    <source>
        <dbReference type="ARBA" id="ARBA00022679"/>
    </source>
</evidence>
<keyword evidence="4 5" id="KW-0067">ATP-binding</keyword>
<dbReference type="EMBL" id="CAUYUE010000015">
    <property type="protein sequence ID" value="CAK0786624.1"/>
    <property type="molecule type" value="Genomic_DNA"/>
</dbReference>
<proteinExistence type="predicted"/>
<keyword evidence="7" id="KW-0732">Signal</keyword>
<dbReference type="Pfam" id="PF00069">
    <property type="entry name" value="Pkinase"/>
    <property type="match status" value="1"/>
</dbReference>
<accession>A0AAV1IHQ1</accession>
<dbReference type="PROSITE" id="PS50011">
    <property type="entry name" value="PROTEIN_KINASE_DOM"/>
    <property type="match status" value="1"/>
</dbReference>
<dbReference type="GO" id="GO:0005524">
    <property type="term" value="F:ATP binding"/>
    <property type="evidence" value="ECO:0007669"/>
    <property type="project" value="UniProtKB-UniRule"/>
</dbReference>
<dbReference type="InterPro" id="IPR011009">
    <property type="entry name" value="Kinase-like_dom_sf"/>
</dbReference>
<dbReference type="Pfam" id="PF12849">
    <property type="entry name" value="PBP_like_2"/>
    <property type="match status" value="1"/>
</dbReference>
<dbReference type="PANTHER" id="PTHR44329">
    <property type="entry name" value="SERINE/THREONINE-PROTEIN KINASE TNNI3K-RELATED"/>
    <property type="match status" value="1"/>
</dbReference>
<name>A0AAV1IHQ1_9CHLO</name>
<dbReference type="GO" id="GO:0004674">
    <property type="term" value="F:protein serine/threonine kinase activity"/>
    <property type="evidence" value="ECO:0007669"/>
    <property type="project" value="TreeGrafter"/>
</dbReference>
<feature type="signal peptide" evidence="7">
    <location>
        <begin position="1"/>
        <end position="22"/>
    </location>
</feature>
<dbReference type="InterPro" id="IPR000719">
    <property type="entry name" value="Prot_kinase_dom"/>
</dbReference>
<dbReference type="PROSITE" id="PS00107">
    <property type="entry name" value="PROTEIN_KINASE_ATP"/>
    <property type="match status" value="1"/>
</dbReference>
<dbReference type="SUPFAM" id="SSF53850">
    <property type="entry name" value="Periplasmic binding protein-like II"/>
    <property type="match status" value="3"/>
</dbReference>
<dbReference type="PANTHER" id="PTHR44329:SF288">
    <property type="entry name" value="MITOGEN-ACTIVATED PROTEIN KINASE KINASE KINASE 20"/>
    <property type="match status" value="1"/>
</dbReference>
<feature type="domain" description="Protein kinase" evidence="8">
    <location>
        <begin position="1213"/>
        <end position="1477"/>
    </location>
</feature>
<keyword evidence="2 5" id="KW-0547">Nucleotide-binding</keyword>
<evidence type="ECO:0000256" key="5">
    <source>
        <dbReference type="PROSITE-ProRule" id="PRU10141"/>
    </source>
</evidence>
<evidence type="ECO:0000256" key="2">
    <source>
        <dbReference type="ARBA" id="ARBA00022741"/>
    </source>
</evidence>
<feature type="transmembrane region" description="Helical" evidence="6">
    <location>
        <begin position="1148"/>
        <end position="1172"/>
    </location>
</feature>